<evidence type="ECO:0000313" key="1">
    <source>
        <dbReference type="EMBL" id="GAA1722142.1"/>
    </source>
</evidence>
<evidence type="ECO:0000313" key="2">
    <source>
        <dbReference type="Proteomes" id="UP001501138"/>
    </source>
</evidence>
<protein>
    <submittedName>
        <fullName evidence="1">DUF2064 domain-containing protein</fullName>
    </submittedName>
</protein>
<dbReference type="Gene3D" id="3.90.550.10">
    <property type="entry name" value="Spore Coat Polysaccharide Biosynthesis Protein SpsA, Chain A"/>
    <property type="match status" value="1"/>
</dbReference>
<dbReference type="EMBL" id="BAAAPM010000003">
    <property type="protein sequence ID" value="GAA1722142.1"/>
    <property type="molecule type" value="Genomic_DNA"/>
</dbReference>
<keyword evidence="2" id="KW-1185">Reference proteome</keyword>
<dbReference type="PANTHER" id="PTHR36529:SF1">
    <property type="entry name" value="GLYCOSYLTRANSFERASE"/>
    <property type="match status" value="1"/>
</dbReference>
<sequence>MTAPDPLDPPRTVVVLAKAPAPGRVKTRLTPRLSPTAAADVAAAALGDTLDAVATLPCRRVLVLDGDPGGWVPAGFDVLPQRTGGLDRRLAGAFEDVFGRYPGPVLLVGMDTPQLGPELAAVDLFGHDAVLGLAEDGGFWAVGLRAPDPDLFLGVPMSEATTGAQQLARLLDRGLDVGMLPTLRDVDGPDDAEAVARQAPASRFALRWRALASSRGAGRPAAGSRP</sequence>
<name>A0ABN2JBY6_9MICO</name>
<accession>A0ABN2JBY6</accession>
<dbReference type="Pfam" id="PF09837">
    <property type="entry name" value="DUF2064"/>
    <property type="match status" value="1"/>
</dbReference>
<comment type="caution">
    <text evidence="1">The sequence shown here is derived from an EMBL/GenBank/DDBJ whole genome shotgun (WGS) entry which is preliminary data.</text>
</comment>
<dbReference type="Proteomes" id="UP001501138">
    <property type="component" value="Unassembled WGS sequence"/>
</dbReference>
<proteinExistence type="predicted"/>
<reference evidence="1 2" key="1">
    <citation type="journal article" date="2019" name="Int. J. Syst. Evol. Microbiol.">
        <title>The Global Catalogue of Microorganisms (GCM) 10K type strain sequencing project: providing services to taxonomists for standard genome sequencing and annotation.</title>
        <authorList>
            <consortium name="The Broad Institute Genomics Platform"/>
            <consortium name="The Broad Institute Genome Sequencing Center for Infectious Disease"/>
            <person name="Wu L."/>
            <person name="Ma J."/>
        </authorList>
    </citation>
    <scope>NUCLEOTIDE SEQUENCE [LARGE SCALE GENOMIC DNA]</scope>
    <source>
        <strain evidence="1 2">JCM 15589</strain>
    </source>
</reference>
<dbReference type="PANTHER" id="PTHR36529">
    <property type="entry name" value="SLL1095 PROTEIN"/>
    <property type="match status" value="1"/>
</dbReference>
<dbReference type="SUPFAM" id="SSF53448">
    <property type="entry name" value="Nucleotide-diphospho-sugar transferases"/>
    <property type="match status" value="1"/>
</dbReference>
<dbReference type="InterPro" id="IPR018641">
    <property type="entry name" value="Trfase_1_rSAM/seldom-assoc"/>
</dbReference>
<gene>
    <name evidence="1" type="ORF">GCM10009809_17300</name>
</gene>
<dbReference type="RefSeq" id="WP_344247635.1">
    <property type="nucleotide sequence ID" value="NZ_BAAAPM010000003.1"/>
</dbReference>
<dbReference type="InterPro" id="IPR029044">
    <property type="entry name" value="Nucleotide-diphossugar_trans"/>
</dbReference>
<organism evidence="1 2">
    <name type="scientific">Isoptericola hypogeus</name>
    <dbReference type="NCBI Taxonomy" id="300179"/>
    <lineage>
        <taxon>Bacteria</taxon>
        <taxon>Bacillati</taxon>
        <taxon>Actinomycetota</taxon>
        <taxon>Actinomycetes</taxon>
        <taxon>Micrococcales</taxon>
        <taxon>Promicromonosporaceae</taxon>
        <taxon>Isoptericola</taxon>
    </lineage>
</organism>